<dbReference type="InterPro" id="IPR036728">
    <property type="entry name" value="PBP_GOBP_sf"/>
</dbReference>
<gene>
    <name evidence="5" type="ORF">pipiens_003045</name>
</gene>
<accession>A0ABD1D4F2</accession>
<dbReference type="CDD" id="cd23992">
    <property type="entry name" value="PBP_GOBP"/>
    <property type="match status" value="1"/>
</dbReference>
<comment type="subcellular location">
    <subcellularLocation>
        <location evidence="1">Secreted</location>
    </subcellularLocation>
</comment>
<sequence length="130" mass="14592">MKFLIVLSLASVCLGHYTEKQLEKMAAVSGVCAVELKVTIDKEFVERAKSGGELFPDVEMSKNFIACFLTKNDILTPEGDFVRAKFVEFFADGQNEATVEDIYNKCSTVKGATKEDKAYAFHNCYFELKH</sequence>
<keyword evidence="3" id="KW-0964">Secreted</keyword>
<evidence type="ECO:0000256" key="2">
    <source>
        <dbReference type="ARBA" id="ARBA00008098"/>
    </source>
</evidence>
<comment type="caution">
    <text evidence="5">The sequence shown here is derived from an EMBL/GenBank/DDBJ whole genome shotgun (WGS) entry which is preliminary data.</text>
</comment>
<dbReference type="EMBL" id="JBEHCU010007579">
    <property type="protein sequence ID" value="KAL1394501.1"/>
    <property type="molecule type" value="Genomic_DNA"/>
</dbReference>
<dbReference type="AlphaFoldDB" id="A0ABD1D4F2"/>
<dbReference type="GO" id="GO:0005576">
    <property type="term" value="C:extracellular region"/>
    <property type="evidence" value="ECO:0007669"/>
    <property type="project" value="UniProtKB-SubCell"/>
</dbReference>
<comment type="similarity">
    <text evidence="2">Belongs to the PBP/GOBP family.</text>
</comment>
<evidence type="ECO:0000256" key="3">
    <source>
        <dbReference type="ARBA" id="ARBA00022525"/>
    </source>
</evidence>
<proteinExistence type="inferred from homology"/>
<evidence type="ECO:0000313" key="5">
    <source>
        <dbReference type="EMBL" id="KAL1394501.1"/>
    </source>
</evidence>
<organism evidence="5 6">
    <name type="scientific">Culex pipiens pipiens</name>
    <name type="common">Northern house mosquito</name>
    <dbReference type="NCBI Taxonomy" id="38569"/>
    <lineage>
        <taxon>Eukaryota</taxon>
        <taxon>Metazoa</taxon>
        <taxon>Ecdysozoa</taxon>
        <taxon>Arthropoda</taxon>
        <taxon>Hexapoda</taxon>
        <taxon>Insecta</taxon>
        <taxon>Pterygota</taxon>
        <taxon>Neoptera</taxon>
        <taxon>Endopterygota</taxon>
        <taxon>Diptera</taxon>
        <taxon>Nematocera</taxon>
        <taxon>Culicoidea</taxon>
        <taxon>Culicidae</taxon>
        <taxon>Culicinae</taxon>
        <taxon>Culicini</taxon>
        <taxon>Culex</taxon>
        <taxon>Culex</taxon>
    </lineage>
</organism>
<protein>
    <submittedName>
        <fullName evidence="5">Uncharacterized protein</fullName>
    </submittedName>
</protein>
<feature type="chain" id="PRO_5044836355" evidence="4">
    <location>
        <begin position="16"/>
        <end position="130"/>
    </location>
</feature>
<dbReference type="Pfam" id="PF01395">
    <property type="entry name" value="PBP_GOBP"/>
    <property type="match status" value="1"/>
</dbReference>
<reference evidence="5 6" key="1">
    <citation type="submission" date="2024-05" db="EMBL/GenBank/DDBJ databases">
        <title>Culex pipiens pipiens assembly and annotation.</title>
        <authorList>
            <person name="Alout H."/>
            <person name="Durand T."/>
        </authorList>
    </citation>
    <scope>NUCLEOTIDE SEQUENCE [LARGE SCALE GENOMIC DNA]</scope>
    <source>
        <strain evidence="5">HA-2024</strain>
        <tissue evidence="5">Whole body</tissue>
    </source>
</reference>
<evidence type="ECO:0000313" key="6">
    <source>
        <dbReference type="Proteomes" id="UP001562425"/>
    </source>
</evidence>
<dbReference type="SMART" id="SM00708">
    <property type="entry name" value="PhBP"/>
    <property type="match status" value="1"/>
</dbReference>
<keyword evidence="4" id="KW-0732">Signal</keyword>
<dbReference type="SUPFAM" id="SSF47565">
    <property type="entry name" value="Insect pheromone/odorant-binding proteins"/>
    <property type="match status" value="1"/>
</dbReference>
<dbReference type="Proteomes" id="UP001562425">
    <property type="component" value="Unassembled WGS sequence"/>
</dbReference>
<keyword evidence="6" id="KW-1185">Reference proteome</keyword>
<evidence type="ECO:0000256" key="1">
    <source>
        <dbReference type="ARBA" id="ARBA00004613"/>
    </source>
</evidence>
<evidence type="ECO:0000256" key="4">
    <source>
        <dbReference type="SAM" id="SignalP"/>
    </source>
</evidence>
<dbReference type="InterPro" id="IPR006170">
    <property type="entry name" value="PBP/GOBP"/>
</dbReference>
<name>A0ABD1D4F2_CULPP</name>
<dbReference type="Gene3D" id="1.10.238.20">
    <property type="entry name" value="Pheromone/general odorant binding protein domain"/>
    <property type="match status" value="1"/>
</dbReference>
<feature type="signal peptide" evidence="4">
    <location>
        <begin position="1"/>
        <end position="15"/>
    </location>
</feature>